<dbReference type="Proteomes" id="UP000069272">
    <property type="component" value="Chromosome X"/>
</dbReference>
<sequence length="105" mass="10624">VCVCVCVTAGVYVCSPCNAGLLGCLIAGGGGVSLGLIFSFPATPSGGVRCTCQGHAIRHATQTTTTSSTSRSSSSKERYSKPGLHRHFPTTSSATTGPVSEDSKD</sequence>
<feature type="compositionally biased region" description="Low complexity" evidence="1">
    <location>
        <begin position="61"/>
        <end position="73"/>
    </location>
</feature>
<dbReference type="AlphaFoldDB" id="A0A182FY69"/>
<evidence type="ECO:0000313" key="3">
    <source>
        <dbReference type="Proteomes" id="UP000069272"/>
    </source>
</evidence>
<evidence type="ECO:0000256" key="1">
    <source>
        <dbReference type="SAM" id="MobiDB-lite"/>
    </source>
</evidence>
<reference evidence="2" key="2">
    <citation type="submission" date="2022-08" db="UniProtKB">
        <authorList>
            <consortium name="EnsemblMetazoa"/>
        </authorList>
    </citation>
    <scope>IDENTIFICATION</scope>
    <source>
        <strain evidence="2">STECLA/ALBI9_A</strain>
    </source>
</reference>
<accession>A0A182FY69</accession>
<name>A0A182FY69_ANOAL</name>
<reference evidence="2 3" key="1">
    <citation type="journal article" date="2017" name="G3 (Bethesda)">
        <title>The Physical Genome Mapping of Anopheles albimanus Corrected Scaffold Misassemblies and Identified Interarm Rearrangements in Genus Anopheles.</title>
        <authorList>
            <person name="Artemov G.N."/>
            <person name="Peery A.N."/>
            <person name="Jiang X."/>
            <person name="Tu Z."/>
            <person name="Stegniy V.N."/>
            <person name="Sharakhova M.V."/>
            <person name="Sharakhov I.V."/>
        </authorList>
    </citation>
    <scope>NUCLEOTIDE SEQUENCE [LARGE SCALE GENOMIC DNA]</scope>
    <source>
        <strain evidence="2 3">ALBI9_A</strain>
    </source>
</reference>
<organism evidence="2 3">
    <name type="scientific">Anopheles albimanus</name>
    <name type="common">New world malaria mosquito</name>
    <dbReference type="NCBI Taxonomy" id="7167"/>
    <lineage>
        <taxon>Eukaryota</taxon>
        <taxon>Metazoa</taxon>
        <taxon>Ecdysozoa</taxon>
        <taxon>Arthropoda</taxon>
        <taxon>Hexapoda</taxon>
        <taxon>Insecta</taxon>
        <taxon>Pterygota</taxon>
        <taxon>Neoptera</taxon>
        <taxon>Endopterygota</taxon>
        <taxon>Diptera</taxon>
        <taxon>Nematocera</taxon>
        <taxon>Culicoidea</taxon>
        <taxon>Culicidae</taxon>
        <taxon>Anophelinae</taxon>
        <taxon>Anopheles</taxon>
    </lineage>
</organism>
<keyword evidence="3" id="KW-1185">Reference proteome</keyword>
<feature type="region of interest" description="Disordered" evidence="1">
    <location>
        <begin position="60"/>
        <end position="105"/>
    </location>
</feature>
<evidence type="ECO:0000313" key="2">
    <source>
        <dbReference type="EnsemblMetazoa" id="AALB014571-PB"/>
    </source>
</evidence>
<dbReference type="EnsemblMetazoa" id="AALB014571-RB">
    <property type="protein sequence ID" value="AALB014571-PB"/>
    <property type="gene ID" value="AALB014571"/>
</dbReference>
<protein>
    <submittedName>
        <fullName evidence="2">Uncharacterized protein</fullName>
    </submittedName>
</protein>
<feature type="compositionally biased region" description="Polar residues" evidence="1">
    <location>
        <begin position="89"/>
        <end position="98"/>
    </location>
</feature>
<dbReference type="VEuPathDB" id="VectorBase:AALB014571"/>
<proteinExistence type="predicted"/>